<accession>A0ABP1DIV8</accession>
<evidence type="ECO:0000313" key="5">
    <source>
        <dbReference type="Proteomes" id="UP001497453"/>
    </source>
</evidence>
<dbReference type="InterPro" id="IPR036291">
    <property type="entry name" value="NAD(P)-bd_dom_sf"/>
</dbReference>
<comment type="similarity">
    <text evidence="1 3">Belongs to the short-chain dehydrogenases/reductases (SDR) family.</text>
</comment>
<dbReference type="PANTHER" id="PTHR43976:SF16">
    <property type="entry name" value="SHORT-CHAIN DEHYDROGENASE_REDUCTASE FAMILY PROTEIN"/>
    <property type="match status" value="1"/>
</dbReference>
<dbReference type="InterPro" id="IPR002347">
    <property type="entry name" value="SDR_fam"/>
</dbReference>
<organism evidence="4 5">
    <name type="scientific">Somion occarium</name>
    <dbReference type="NCBI Taxonomy" id="3059160"/>
    <lineage>
        <taxon>Eukaryota</taxon>
        <taxon>Fungi</taxon>
        <taxon>Dikarya</taxon>
        <taxon>Basidiomycota</taxon>
        <taxon>Agaricomycotina</taxon>
        <taxon>Agaricomycetes</taxon>
        <taxon>Polyporales</taxon>
        <taxon>Cerrenaceae</taxon>
        <taxon>Somion</taxon>
    </lineage>
</organism>
<dbReference type="Gene3D" id="3.40.50.720">
    <property type="entry name" value="NAD(P)-binding Rossmann-like Domain"/>
    <property type="match status" value="1"/>
</dbReference>
<proteinExistence type="inferred from homology"/>
<dbReference type="PANTHER" id="PTHR43976">
    <property type="entry name" value="SHORT CHAIN DEHYDROGENASE"/>
    <property type="match status" value="1"/>
</dbReference>
<protein>
    <submittedName>
        <fullName evidence="4">Uncharacterized protein</fullName>
    </submittedName>
</protein>
<dbReference type="PRINTS" id="PR00080">
    <property type="entry name" value="SDRFAMILY"/>
</dbReference>
<evidence type="ECO:0000256" key="3">
    <source>
        <dbReference type="RuleBase" id="RU000363"/>
    </source>
</evidence>
<name>A0ABP1DIV8_9APHY</name>
<keyword evidence="5" id="KW-1185">Reference proteome</keyword>
<dbReference type="InterPro" id="IPR051911">
    <property type="entry name" value="SDR_oxidoreductase"/>
</dbReference>
<evidence type="ECO:0000256" key="2">
    <source>
        <dbReference type="ARBA" id="ARBA00023002"/>
    </source>
</evidence>
<dbReference type="Proteomes" id="UP001497453">
    <property type="component" value="Chromosome 4"/>
</dbReference>
<evidence type="ECO:0000256" key="1">
    <source>
        <dbReference type="ARBA" id="ARBA00006484"/>
    </source>
</evidence>
<dbReference type="CDD" id="cd05374">
    <property type="entry name" value="17beta-HSD-like_SDR_c"/>
    <property type="match status" value="1"/>
</dbReference>
<reference evidence="5" key="1">
    <citation type="submission" date="2024-04" db="EMBL/GenBank/DDBJ databases">
        <authorList>
            <person name="Shaw F."/>
            <person name="Minotto A."/>
        </authorList>
    </citation>
    <scope>NUCLEOTIDE SEQUENCE [LARGE SCALE GENOMIC DNA]</scope>
</reference>
<evidence type="ECO:0000313" key="4">
    <source>
        <dbReference type="EMBL" id="CAL1707777.1"/>
    </source>
</evidence>
<dbReference type="SUPFAM" id="SSF51735">
    <property type="entry name" value="NAD(P)-binding Rossmann-fold domains"/>
    <property type="match status" value="1"/>
</dbReference>
<sequence length="305" mass="33755">MALSDSRVWLITGSSQGLGKALLDAVLAAGERAVATLRKPGQLETLKNQYPASQLLAIPLDVTNQSQIKNAFEETKKHFGQLDVVVNNAGYGLSSEIETTPEDEARRQVEVLLWGPVHICQQAIRFFRDVNPSGHGGHIINITSVGGYNGHPGSAFYHTGKFALEGFTESLAREMLPEWNIKATIVEPGGFRTEWAASSLVVLPSLPVYQQEHAPSEAMRRIRDPKHFIGDPTKAAQALWKIAGRKDLPTRIQLGTDSLLMVRLKAKRTMEDTSNPEWEELAHSTNFDGVDKDNVLQRLEAAWKR</sequence>
<keyword evidence="2" id="KW-0560">Oxidoreductase</keyword>
<gene>
    <name evidence="4" type="ORF">GFSPODELE1_LOCUS6537</name>
</gene>
<dbReference type="PRINTS" id="PR00081">
    <property type="entry name" value="GDHRDH"/>
</dbReference>
<dbReference type="Pfam" id="PF00106">
    <property type="entry name" value="adh_short"/>
    <property type="match status" value="1"/>
</dbReference>
<dbReference type="EMBL" id="OZ037947">
    <property type="protein sequence ID" value="CAL1707777.1"/>
    <property type="molecule type" value="Genomic_DNA"/>
</dbReference>